<comment type="caution">
    <text evidence="1">The sequence shown here is derived from an EMBL/GenBank/DDBJ whole genome shotgun (WGS) entry which is preliminary data.</text>
</comment>
<organism evidence="1">
    <name type="scientific">marine sediment metagenome</name>
    <dbReference type="NCBI Taxonomy" id="412755"/>
    <lineage>
        <taxon>unclassified sequences</taxon>
        <taxon>metagenomes</taxon>
        <taxon>ecological metagenomes</taxon>
    </lineage>
</organism>
<name>X0YM91_9ZZZZ</name>
<proteinExistence type="predicted"/>
<dbReference type="AlphaFoldDB" id="X0YM91"/>
<sequence length="239" mass="29054">NKYIEDVLNQKRNQIKTITVISKESYIDLFKNSLDYFDVLEWKYNEICKKEDFILSRFDVKRKLYKNTINSNFLVLQRDKVAYIITGGSRQFIKSGIYYITKRLFPKVIIAYLTSREIYDLISYYSKYVDNKFFYKNEVRRRMFGVKQTDVGYMTGKRRKRLRLYDEAFRRANSQGLWIDKISLFSENYEYYFDLSRDGILSIRRGTFMDYYPLLLKIGDKYIERMNFYDLRRRANSGL</sequence>
<evidence type="ECO:0000313" key="1">
    <source>
        <dbReference type="EMBL" id="GAG48067.1"/>
    </source>
</evidence>
<dbReference type="EMBL" id="BARS01050394">
    <property type="protein sequence ID" value="GAG48067.1"/>
    <property type="molecule type" value="Genomic_DNA"/>
</dbReference>
<reference evidence="1" key="1">
    <citation type="journal article" date="2014" name="Front. Microbiol.">
        <title>High frequency of phylogenetically diverse reductive dehalogenase-homologous genes in deep subseafloor sedimentary metagenomes.</title>
        <authorList>
            <person name="Kawai M."/>
            <person name="Futagami T."/>
            <person name="Toyoda A."/>
            <person name="Takaki Y."/>
            <person name="Nishi S."/>
            <person name="Hori S."/>
            <person name="Arai W."/>
            <person name="Tsubouchi T."/>
            <person name="Morono Y."/>
            <person name="Uchiyama I."/>
            <person name="Ito T."/>
            <person name="Fujiyama A."/>
            <person name="Inagaki F."/>
            <person name="Takami H."/>
        </authorList>
    </citation>
    <scope>NUCLEOTIDE SEQUENCE</scope>
    <source>
        <strain evidence="1">Expedition CK06-06</strain>
    </source>
</reference>
<gene>
    <name evidence="1" type="ORF">S01H1_75241</name>
</gene>
<protein>
    <submittedName>
        <fullName evidence="1">Uncharacterized protein</fullName>
    </submittedName>
</protein>
<feature type="non-terminal residue" evidence="1">
    <location>
        <position position="239"/>
    </location>
</feature>
<accession>X0YM91</accession>
<feature type="non-terminal residue" evidence="1">
    <location>
        <position position="1"/>
    </location>
</feature>